<dbReference type="InterPro" id="IPR011604">
    <property type="entry name" value="PDDEXK-like_dom_sf"/>
</dbReference>
<dbReference type="Pfam" id="PF09588">
    <property type="entry name" value="YqaJ"/>
    <property type="match status" value="1"/>
</dbReference>
<gene>
    <name evidence="4" type="ORF">AMEX_G6286</name>
</gene>
<sequence>MQNSTNVMVEGRQVFYTTNNVTGQILLMLLLLETVLFFSVIKFFLCVFQMTLRDSKPVVLINSNCSCVAGCGICNHLVALLFQTAHYSECGMTVVPPVLSCTQTEQKWHKPRTMGVKPGPVDAMVVLKPKPGATTASGVRSTLYKGYSGELPHPATLNPRPAYAGMKAESLPLICTMNISADKPLVDSVFGKVQAGSVLSYQQTLPPPDSVVLHEDAPPFPSVPLDGYHLNQSEYSFVPTHQEQLHLSSLSVTLSQSHLIEEATRCQSATPEWHSLRRERVTASHFREVSHVRGPRTAEGLAERMIRGTRQTANMKRGLEMETGALKDYAVLKNLNLTKCGLVIHPDAPWLGASPDGLVYDPLERPSFGLVEIKCPNAQSYVDCNVLKMAQGKYKLKESHCYYWQVQGQLLITGMQWCDFVICAHDDIFVQRIYRDGTVLEEAKKRCDMFFFNIYLPKYLSMSK</sequence>
<name>A0A8T2M430_ASTMX</name>
<dbReference type="AlphaFoldDB" id="A0A8T2M430"/>
<dbReference type="EMBL" id="JAICCE010000004">
    <property type="protein sequence ID" value="KAG9278410.1"/>
    <property type="molecule type" value="Genomic_DNA"/>
</dbReference>
<evidence type="ECO:0000256" key="2">
    <source>
        <dbReference type="SAM" id="Phobius"/>
    </source>
</evidence>
<keyword evidence="2" id="KW-0472">Membrane</keyword>
<keyword evidence="1" id="KW-0862">Zinc</keyword>
<dbReference type="GO" id="GO:0008270">
    <property type="term" value="F:zinc ion binding"/>
    <property type="evidence" value="ECO:0007669"/>
    <property type="project" value="UniProtKB-KW"/>
</dbReference>
<evidence type="ECO:0000313" key="4">
    <source>
        <dbReference type="EMBL" id="KAG9278410.1"/>
    </source>
</evidence>
<dbReference type="GO" id="GO:0006281">
    <property type="term" value="P:DNA repair"/>
    <property type="evidence" value="ECO:0007669"/>
    <property type="project" value="UniProtKB-ARBA"/>
</dbReference>
<dbReference type="InterPro" id="IPR051703">
    <property type="entry name" value="NF-kappa-B_Signaling_Reg"/>
</dbReference>
<keyword evidence="1" id="KW-0863">Zinc-finger</keyword>
<dbReference type="Proteomes" id="UP000752171">
    <property type="component" value="Unassembled WGS sequence"/>
</dbReference>
<dbReference type="Gene3D" id="3.90.320.10">
    <property type="match status" value="1"/>
</dbReference>
<dbReference type="InterPro" id="IPR019080">
    <property type="entry name" value="YqaJ_viral_recombinase"/>
</dbReference>
<dbReference type="PANTHER" id="PTHR46609:SF7">
    <property type="match status" value="1"/>
</dbReference>
<keyword evidence="1" id="KW-0479">Metal-binding</keyword>
<keyword evidence="2" id="KW-0812">Transmembrane</keyword>
<dbReference type="PROSITE" id="PS50966">
    <property type="entry name" value="ZF_SWIM"/>
    <property type="match status" value="1"/>
</dbReference>
<reference evidence="4 5" key="1">
    <citation type="submission" date="2021-07" db="EMBL/GenBank/DDBJ databases">
        <authorList>
            <person name="Imarazene B."/>
            <person name="Zahm M."/>
            <person name="Klopp C."/>
            <person name="Cabau C."/>
            <person name="Beille S."/>
            <person name="Jouanno E."/>
            <person name="Castinel A."/>
            <person name="Lluch J."/>
            <person name="Gil L."/>
            <person name="Kuchtly C."/>
            <person name="Lopez Roques C."/>
            <person name="Donnadieu C."/>
            <person name="Parrinello H."/>
            <person name="Journot L."/>
            <person name="Du K."/>
            <person name="Schartl M."/>
            <person name="Retaux S."/>
            <person name="Guiguen Y."/>
        </authorList>
    </citation>
    <scope>NUCLEOTIDE SEQUENCE [LARGE SCALE GENOMIC DNA]</scope>
    <source>
        <strain evidence="4">Pach_M1</strain>
        <tissue evidence="4">Testis</tissue>
    </source>
</reference>
<organism evidence="4 5">
    <name type="scientific">Astyanax mexicanus</name>
    <name type="common">Blind cave fish</name>
    <name type="synonym">Astyanax fasciatus mexicanus</name>
    <dbReference type="NCBI Taxonomy" id="7994"/>
    <lineage>
        <taxon>Eukaryota</taxon>
        <taxon>Metazoa</taxon>
        <taxon>Chordata</taxon>
        <taxon>Craniata</taxon>
        <taxon>Vertebrata</taxon>
        <taxon>Euteleostomi</taxon>
        <taxon>Actinopterygii</taxon>
        <taxon>Neopterygii</taxon>
        <taxon>Teleostei</taxon>
        <taxon>Ostariophysi</taxon>
        <taxon>Characiformes</taxon>
        <taxon>Characoidei</taxon>
        <taxon>Acestrorhamphidae</taxon>
        <taxon>Acestrorhamphinae</taxon>
        <taxon>Astyanax</taxon>
    </lineage>
</organism>
<dbReference type="InterPro" id="IPR007527">
    <property type="entry name" value="Znf_SWIM"/>
</dbReference>
<evidence type="ECO:0000256" key="1">
    <source>
        <dbReference type="PROSITE-ProRule" id="PRU00325"/>
    </source>
</evidence>
<feature type="transmembrane region" description="Helical" evidence="2">
    <location>
        <begin position="59"/>
        <end position="82"/>
    </location>
</feature>
<comment type="caution">
    <text evidence="4">The sequence shown here is derived from an EMBL/GenBank/DDBJ whole genome shotgun (WGS) entry which is preliminary data.</text>
</comment>
<dbReference type="PANTHER" id="PTHR46609">
    <property type="entry name" value="EXONUCLEASE, PHAGE-TYPE/RECB, C-TERMINAL DOMAIN-CONTAINING PROTEIN"/>
    <property type="match status" value="1"/>
</dbReference>
<evidence type="ECO:0000259" key="3">
    <source>
        <dbReference type="PROSITE" id="PS50966"/>
    </source>
</evidence>
<dbReference type="InterPro" id="IPR011335">
    <property type="entry name" value="Restrct_endonuc-II-like"/>
</dbReference>
<protein>
    <recommendedName>
        <fullName evidence="3">SWIM-type domain-containing protein</fullName>
    </recommendedName>
</protein>
<feature type="transmembrane region" description="Helical" evidence="2">
    <location>
        <begin position="25"/>
        <end position="47"/>
    </location>
</feature>
<dbReference type="SUPFAM" id="SSF52980">
    <property type="entry name" value="Restriction endonuclease-like"/>
    <property type="match status" value="1"/>
</dbReference>
<dbReference type="CDD" id="cd22343">
    <property type="entry name" value="PDDEXK_lambda_exonuclease-like"/>
    <property type="match status" value="1"/>
</dbReference>
<evidence type="ECO:0000313" key="5">
    <source>
        <dbReference type="Proteomes" id="UP000752171"/>
    </source>
</evidence>
<keyword evidence="2" id="KW-1133">Transmembrane helix</keyword>
<feature type="domain" description="SWIM-type" evidence="3">
    <location>
        <begin position="48"/>
        <end position="85"/>
    </location>
</feature>
<accession>A0A8T2M430</accession>
<proteinExistence type="predicted"/>